<evidence type="ECO:0000313" key="1">
    <source>
        <dbReference type="EMBL" id="MBB3966155.1"/>
    </source>
</evidence>
<organism evidence="1 2">
    <name type="scientific">Rhizobium metallidurans</name>
    <dbReference type="NCBI Taxonomy" id="1265931"/>
    <lineage>
        <taxon>Bacteria</taxon>
        <taxon>Pseudomonadati</taxon>
        <taxon>Pseudomonadota</taxon>
        <taxon>Alphaproteobacteria</taxon>
        <taxon>Hyphomicrobiales</taxon>
        <taxon>Rhizobiaceae</taxon>
        <taxon>Rhizobium/Agrobacterium group</taxon>
        <taxon>Rhizobium</taxon>
    </lineage>
</organism>
<sequence>MSTTGHINTAAKASQPDLALRNDLLGARLTRRATVPTGDENVVIECTPTERFGVRGPGTIDWVASQGLTVPPAVNTSAISPCGTTVMRLGQQEVLLTAPVGDDGQRLRELRSAWNESTVPAKGYDAYREEGWAWFVVSGPDAPVLMRRSSMADLGPNTLKVNEIAQTRALHLDVVVAREDRFGAVSYDIFLDIASAKFALDVLTETAQELDAGFQLAALRAVA</sequence>
<comment type="caution">
    <text evidence="1">The sequence shown here is derived from an EMBL/GenBank/DDBJ whole genome shotgun (WGS) entry which is preliminary data.</text>
</comment>
<dbReference type="EMBL" id="JACIDW010000014">
    <property type="protein sequence ID" value="MBB3966155.1"/>
    <property type="molecule type" value="Genomic_DNA"/>
</dbReference>
<dbReference type="Gene3D" id="3.30.1360.120">
    <property type="entry name" value="Probable tRNA modification gtpase trme, domain 1"/>
    <property type="match status" value="1"/>
</dbReference>
<dbReference type="RefSeq" id="WP_183901654.1">
    <property type="nucleotide sequence ID" value="NZ_JACIDW010000014.1"/>
</dbReference>
<dbReference type="InterPro" id="IPR027266">
    <property type="entry name" value="TrmE/GcvT-like"/>
</dbReference>
<dbReference type="Proteomes" id="UP000582090">
    <property type="component" value="Unassembled WGS sequence"/>
</dbReference>
<dbReference type="SUPFAM" id="SSF103025">
    <property type="entry name" value="Folate-binding domain"/>
    <property type="match status" value="1"/>
</dbReference>
<gene>
    <name evidence="1" type="ORF">GGQ67_003840</name>
</gene>
<evidence type="ECO:0000313" key="2">
    <source>
        <dbReference type="Proteomes" id="UP000582090"/>
    </source>
</evidence>
<keyword evidence="2" id="KW-1185">Reference proteome</keyword>
<reference evidence="1 2" key="1">
    <citation type="submission" date="2020-08" db="EMBL/GenBank/DDBJ databases">
        <title>Genomic Encyclopedia of Type Strains, Phase IV (KMG-IV): sequencing the most valuable type-strain genomes for metagenomic binning, comparative biology and taxonomic classification.</title>
        <authorList>
            <person name="Goeker M."/>
        </authorList>
    </citation>
    <scope>NUCLEOTIDE SEQUENCE [LARGE SCALE GENOMIC DNA]</scope>
    <source>
        <strain evidence="1 2">DSM 26575</strain>
    </source>
</reference>
<dbReference type="AlphaFoldDB" id="A0A7W6CYP5"/>
<accession>A0A7W6CYP5</accession>
<name>A0A7W6CYP5_9HYPH</name>
<proteinExistence type="predicted"/>
<protein>
    <submittedName>
        <fullName evidence="1">Sarcosine oxidase gamma subunit</fullName>
    </submittedName>
</protein>